<dbReference type="AlphaFoldDB" id="A0A2J6SHK7"/>
<gene>
    <name evidence="2" type="ORF">K444DRAFT_262530</name>
</gene>
<organism evidence="2 3">
    <name type="scientific">Hyaloscypha bicolor E</name>
    <dbReference type="NCBI Taxonomy" id="1095630"/>
    <lineage>
        <taxon>Eukaryota</taxon>
        <taxon>Fungi</taxon>
        <taxon>Dikarya</taxon>
        <taxon>Ascomycota</taxon>
        <taxon>Pezizomycotina</taxon>
        <taxon>Leotiomycetes</taxon>
        <taxon>Helotiales</taxon>
        <taxon>Hyaloscyphaceae</taxon>
        <taxon>Hyaloscypha</taxon>
        <taxon>Hyaloscypha bicolor</taxon>
    </lineage>
</organism>
<protein>
    <submittedName>
        <fullName evidence="2">Uncharacterized protein</fullName>
    </submittedName>
</protein>
<evidence type="ECO:0000313" key="2">
    <source>
        <dbReference type="EMBL" id="PMD50227.1"/>
    </source>
</evidence>
<dbReference type="Proteomes" id="UP000235371">
    <property type="component" value="Unassembled WGS sequence"/>
</dbReference>
<evidence type="ECO:0000313" key="3">
    <source>
        <dbReference type="Proteomes" id="UP000235371"/>
    </source>
</evidence>
<name>A0A2J6SHK7_9HELO</name>
<dbReference type="InParanoid" id="A0A2J6SHK7"/>
<dbReference type="OrthoDB" id="10536724at2759"/>
<feature type="region of interest" description="Disordered" evidence="1">
    <location>
        <begin position="71"/>
        <end position="106"/>
    </location>
</feature>
<dbReference type="EMBL" id="KZ613913">
    <property type="protein sequence ID" value="PMD50227.1"/>
    <property type="molecule type" value="Genomic_DNA"/>
</dbReference>
<sequence>MACDWPGKHANWNARAILARDFLFHSFNIMSCRSERLGAAGPSVGHVPGLLSSLGGQQQRQLDALLAPLDRETSQTTDEPSGLLSGESTTHGKAFPAIDDPGPDPPSSAYLLDGLPSGHDNYVSCDTCDTCDTCGASTWTWNRAAPSCGGAGGALTRATSYDSFDISHVYRERKAQDHARMGMLPVRERKYQYPARAMPRLRCIQMCLL</sequence>
<proteinExistence type="predicted"/>
<keyword evidence="3" id="KW-1185">Reference proteome</keyword>
<reference evidence="2 3" key="1">
    <citation type="submission" date="2016-04" db="EMBL/GenBank/DDBJ databases">
        <title>A degradative enzymes factory behind the ericoid mycorrhizal symbiosis.</title>
        <authorList>
            <consortium name="DOE Joint Genome Institute"/>
            <person name="Martino E."/>
            <person name="Morin E."/>
            <person name="Grelet G."/>
            <person name="Kuo A."/>
            <person name="Kohler A."/>
            <person name="Daghino S."/>
            <person name="Barry K."/>
            <person name="Choi C."/>
            <person name="Cichocki N."/>
            <person name="Clum A."/>
            <person name="Copeland A."/>
            <person name="Hainaut M."/>
            <person name="Haridas S."/>
            <person name="Labutti K."/>
            <person name="Lindquist E."/>
            <person name="Lipzen A."/>
            <person name="Khouja H.-R."/>
            <person name="Murat C."/>
            <person name="Ohm R."/>
            <person name="Olson A."/>
            <person name="Spatafora J."/>
            <person name="Veneault-Fourrey C."/>
            <person name="Henrissat B."/>
            <person name="Grigoriev I."/>
            <person name="Martin F."/>
            <person name="Perotto S."/>
        </authorList>
    </citation>
    <scope>NUCLEOTIDE SEQUENCE [LARGE SCALE GENOMIC DNA]</scope>
    <source>
        <strain evidence="2 3">E</strain>
    </source>
</reference>
<dbReference type="RefSeq" id="XP_024727131.1">
    <property type="nucleotide sequence ID" value="XM_024871419.1"/>
</dbReference>
<accession>A0A2J6SHK7</accession>
<evidence type="ECO:0000256" key="1">
    <source>
        <dbReference type="SAM" id="MobiDB-lite"/>
    </source>
</evidence>
<dbReference type="GeneID" id="36579501"/>